<evidence type="ECO:0000313" key="3">
    <source>
        <dbReference type="EMBL" id="PZX07543.1"/>
    </source>
</evidence>
<reference evidence="3 4" key="1">
    <citation type="submission" date="2018-06" db="EMBL/GenBank/DDBJ databases">
        <title>Genomic Encyclopedia of Type Strains, Phase IV (KMG-IV): sequencing the most valuable type-strain genomes for metagenomic binning, comparative biology and taxonomic classification.</title>
        <authorList>
            <person name="Goeker M."/>
        </authorList>
    </citation>
    <scope>NUCLEOTIDE SEQUENCE [LARGE SCALE GENOMIC DNA]</scope>
    <source>
        <strain evidence="3 4">DSM 5</strain>
    </source>
</reference>
<name>A0A2W7N6D0_9BACI</name>
<keyword evidence="2" id="KW-0472">Membrane</keyword>
<protein>
    <recommendedName>
        <fullName evidence="5">Translation initiation factor 2</fullName>
    </recommendedName>
</protein>
<organism evidence="3 4">
    <name type="scientific">Psychrobacillus insolitus</name>
    <dbReference type="NCBI Taxonomy" id="1461"/>
    <lineage>
        <taxon>Bacteria</taxon>
        <taxon>Bacillati</taxon>
        <taxon>Bacillota</taxon>
        <taxon>Bacilli</taxon>
        <taxon>Bacillales</taxon>
        <taxon>Bacillaceae</taxon>
        <taxon>Psychrobacillus</taxon>
    </lineage>
</organism>
<comment type="caution">
    <text evidence="3">The sequence shown here is derived from an EMBL/GenBank/DDBJ whole genome shotgun (WGS) entry which is preliminary data.</text>
</comment>
<keyword evidence="4" id="KW-1185">Reference proteome</keyword>
<feature type="transmembrane region" description="Helical" evidence="2">
    <location>
        <begin position="27"/>
        <end position="50"/>
    </location>
</feature>
<dbReference type="EMBL" id="QKZI01000001">
    <property type="protein sequence ID" value="PZX07543.1"/>
    <property type="molecule type" value="Genomic_DNA"/>
</dbReference>
<accession>A0A2W7N6D0</accession>
<keyword evidence="2" id="KW-1133">Transmembrane helix</keyword>
<dbReference type="AlphaFoldDB" id="A0A2W7N6D0"/>
<evidence type="ECO:0000313" key="4">
    <source>
        <dbReference type="Proteomes" id="UP000248646"/>
    </source>
</evidence>
<evidence type="ECO:0000256" key="1">
    <source>
        <dbReference type="SAM" id="MobiDB-lite"/>
    </source>
</evidence>
<sequence length="92" mass="10210">MKKNNLFHNSGNQDKQNLQTDSQSAQLAVIAGVITTFGDALATLAAVLAIEEAREEKNGNGNNNNMQKQIDYLTSEFEKLKKQVSNQNTYHL</sequence>
<gene>
    <name evidence="3" type="ORF">C7437_101661</name>
</gene>
<evidence type="ECO:0008006" key="5">
    <source>
        <dbReference type="Google" id="ProtNLM"/>
    </source>
</evidence>
<proteinExistence type="predicted"/>
<dbReference type="Proteomes" id="UP000248646">
    <property type="component" value="Unassembled WGS sequence"/>
</dbReference>
<keyword evidence="2" id="KW-0812">Transmembrane</keyword>
<feature type="region of interest" description="Disordered" evidence="1">
    <location>
        <begin position="1"/>
        <end position="21"/>
    </location>
</feature>
<dbReference type="RefSeq" id="WP_245909197.1">
    <property type="nucleotide sequence ID" value="NZ_QKZI01000001.1"/>
</dbReference>
<evidence type="ECO:0000256" key="2">
    <source>
        <dbReference type="SAM" id="Phobius"/>
    </source>
</evidence>